<sequence length="323" mass="34445">MTFRELADRVLSGIPLSDDDVATVAHATGTDVDDLCAQALRVKEHVFANRVSLCSIINAKSGRCSEDCRFCAQSSHHATQSPHYPFVGAKRILEAAQAMKAAGASRFSVVTSGKGLSDADFDELLDTVRGIRALGLAADASVGILAPERFAALKRAGLSGYHHNLETARSFFPAICTTHDYDEDVQTVRDAMAAGLYVCSGGLFGMGESWAQRAELARTLAELGVPSVPVNFLHPIPGTPLATRPVLSPEEAAKIVALLRLMLPDRHIRICGGRPTVFGEDRMRVLRCGASGLMIGDYLTVKGNAVAADLADLQAMGLEAENR</sequence>
<feature type="binding site" evidence="13 14">
    <location>
        <position position="64"/>
    </location>
    <ligand>
        <name>[4Fe-4S] cluster</name>
        <dbReference type="ChEBI" id="CHEBI:49883"/>
        <note>4Fe-4S-S-AdoMet</note>
    </ligand>
</feature>
<dbReference type="InterPro" id="IPR006638">
    <property type="entry name" value="Elp3/MiaA/NifB-like_rSAM"/>
</dbReference>
<dbReference type="Pfam" id="PF06968">
    <property type="entry name" value="BATS"/>
    <property type="match status" value="1"/>
</dbReference>
<evidence type="ECO:0000256" key="7">
    <source>
        <dbReference type="ARBA" id="ARBA00022714"/>
    </source>
</evidence>
<dbReference type="GO" id="GO:0005506">
    <property type="term" value="F:iron ion binding"/>
    <property type="evidence" value="ECO:0007669"/>
    <property type="project" value="UniProtKB-UniRule"/>
</dbReference>
<dbReference type="CDD" id="cd01335">
    <property type="entry name" value="Radical_SAM"/>
    <property type="match status" value="1"/>
</dbReference>
<comment type="cofactor">
    <cofactor evidence="14">
        <name>[2Fe-2S] cluster</name>
        <dbReference type="ChEBI" id="CHEBI:190135"/>
    </cofactor>
    <text evidence="14">Binds 1 [2Fe-2S] cluster. The cluster is coordinated with 3 cysteines and 1 arginine.</text>
</comment>
<feature type="binding site" evidence="13 14">
    <location>
        <position position="108"/>
    </location>
    <ligand>
        <name>[2Fe-2S] cluster</name>
        <dbReference type="ChEBI" id="CHEBI:190135"/>
    </ligand>
</feature>
<comment type="caution">
    <text evidence="16">The sequence shown here is derived from an EMBL/GenBank/DDBJ whole genome shotgun (WGS) entry which is preliminary data.</text>
</comment>
<dbReference type="PANTHER" id="PTHR22976">
    <property type="entry name" value="BIOTIN SYNTHASE"/>
    <property type="match status" value="1"/>
</dbReference>
<evidence type="ECO:0000256" key="10">
    <source>
        <dbReference type="ARBA" id="ARBA00023004"/>
    </source>
</evidence>
<evidence type="ECO:0000256" key="11">
    <source>
        <dbReference type="ARBA" id="ARBA00023014"/>
    </source>
</evidence>
<keyword evidence="11 13" id="KW-0411">Iron-sulfur</keyword>
<comment type="caution">
    <text evidence="13">Lacks conserved residue(s) required for the propagation of feature annotation.</text>
</comment>
<keyword evidence="8 13" id="KW-0479">Metal-binding</keyword>
<dbReference type="InterPro" id="IPR007197">
    <property type="entry name" value="rSAM"/>
</dbReference>
<evidence type="ECO:0000256" key="5">
    <source>
        <dbReference type="ARBA" id="ARBA00022679"/>
    </source>
</evidence>
<dbReference type="AlphaFoldDB" id="A0A846QIX2"/>
<dbReference type="InterPro" id="IPR058240">
    <property type="entry name" value="rSAM_sf"/>
</dbReference>
<evidence type="ECO:0000256" key="12">
    <source>
        <dbReference type="ARBA" id="ARBA00051157"/>
    </source>
</evidence>
<dbReference type="GO" id="GO:0004076">
    <property type="term" value="F:biotin synthase activity"/>
    <property type="evidence" value="ECO:0007669"/>
    <property type="project" value="UniProtKB-UniRule"/>
</dbReference>
<keyword evidence="4 13" id="KW-0004">4Fe-4S</keyword>
<dbReference type="RefSeq" id="WP_167941206.1">
    <property type="nucleotide sequence ID" value="NZ_JAATJA010000002.1"/>
</dbReference>
<dbReference type="GO" id="GO:0051539">
    <property type="term" value="F:4 iron, 4 sulfur cluster binding"/>
    <property type="evidence" value="ECO:0007669"/>
    <property type="project" value="UniProtKB-KW"/>
</dbReference>
<keyword evidence="7 13" id="KW-0001">2Fe-2S</keyword>
<comment type="cofactor">
    <cofactor evidence="13 14">
        <name>[4Fe-4S] cluster</name>
        <dbReference type="ChEBI" id="CHEBI:49883"/>
    </cofactor>
    <text evidence="13 14">Binds 1 [4Fe-4S] cluster. The cluster is coordinated with 3 cysteines and an exchangeable S-adenosyl-L-methionine.</text>
</comment>
<dbReference type="SUPFAM" id="SSF102114">
    <property type="entry name" value="Radical SAM enzymes"/>
    <property type="match status" value="1"/>
</dbReference>
<name>A0A846QIX2_9BACT</name>
<keyword evidence="6 13" id="KW-0949">S-adenosyl-L-methionine</keyword>
<evidence type="ECO:0000256" key="13">
    <source>
        <dbReference type="HAMAP-Rule" id="MF_01694"/>
    </source>
</evidence>
<dbReference type="InterPro" id="IPR013785">
    <property type="entry name" value="Aldolase_TIM"/>
</dbReference>
<feature type="binding site" evidence="13 14">
    <location>
        <position position="68"/>
    </location>
    <ligand>
        <name>[4Fe-4S] cluster</name>
        <dbReference type="ChEBI" id="CHEBI:49883"/>
        <note>4Fe-4S-S-AdoMet</note>
    </ligand>
</feature>
<keyword evidence="10 13" id="KW-0408">Iron</keyword>
<dbReference type="InterPro" id="IPR024177">
    <property type="entry name" value="Biotin_synthase"/>
</dbReference>
<dbReference type="HAMAP" id="MF_01694">
    <property type="entry name" value="BioB"/>
    <property type="match status" value="1"/>
</dbReference>
<dbReference type="PANTHER" id="PTHR22976:SF2">
    <property type="entry name" value="BIOTIN SYNTHASE, MITOCHONDRIAL"/>
    <property type="match status" value="1"/>
</dbReference>
<gene>
    <name evidence="13" type="primary">bioB</name>
    <name evidence="16" type="ORF">GGQ74_001784</name>
</gene>
<evidence type="ECO:0000256" key="9">
    <source>
        <dbReference type="ARBA" id="ARBA00022756"/>
    </source>
</evidence>
<comment type="subunit">
    <text evidence="13">Homodimer.</text>
</comment>
<dbReference type="PROSITE" id="PS51918">
    <property type="entry name" value="RADICAL_SAM"/>
    <property type="match status" value="1"/>
</dbReference>
<protein>
    <recommendedName>
        <fullName evidence="3 13">Biotin synthase</fullName>
        <ecNumber evidence="3 13">2.8.1.6</ecNumber>
    </recommendedName>
</protein>
<accession>A0A846QIX2</accession>
<evidence type="ECO:0000256" key="3">
    <source>
        <dbReference type="ARBA" id="ARBA00012236"/>
    </source>
</evidence>
<comment type="catalytic activity">
    <reaction evidence="12 13">
        <text>(4R,5S)-dethiobiotin + (sulfur carrier)-SH + 2 reduced [2Fe-2S]-[ferredoxin] + 2 S-adenosyl-L-methionine = (sulfur carrier)-H + biotin + 2 5'-deoxyadenosine + 2 L-methionine + 2 oxidized [2Fe-2S]-[ferredoxin]</text>
        <dbReference type="Rhea" id="RHEA:22060"/>
        <dbReference type="Rhea" id="RHEA-COMP:10000"/>
        <dbReference type="Rhea" id="RHEA-COMP:10001"/>
        <dbReference type="Rhea" id="RHEA-COMP:14737"/>
        <dbReference type="Rhea" id="RHEA-COMP:14739"/>
        <dbReference type="ChEBI" id="CHEBI:17319"/>
        <dbReference type="ChEBI" id="CHEBI:29917"/>
        <dbReference type="ChEBI" id="CHEBI:33737"/>
        <dbReference type="ChEBI" id="CHEBI:33738"/>
        <dbReference type="ChEBI" id="CHEBI:57586"/>
        <dbReference type="ChEBI" id="CHEBI:57844"/>
        <dbReference type="ChEBI" id="CHEBI:59789"/>
        <dbReference type="ChEBI" id="CHEBI:64428"/>
        <dbReference type="ChEBI" id="CHEBI:149473"/>
        <dbReference type="EC" id="2.8.1.6"/>
    </reaction>
</comment>
<evidence type="ECO:0000256" key="14">
    <source>
        <dbReference type="PIRSR" id="PIRSR001619-1"/>
    </source>
</evidence>
<dbReference type="Gene3D" id="3.20.20.70">
    <property type="entry name" value="Aldolase class I"/>
    <property type="match status" value="1"/>
</dbReference>
<dbReference type="SFLD" id="SFLDG01278">
    <property type="entry name" value="biotin_synthase_like"/>
    <property type="match status" value="1"/>
</dbReference>
<evidence type="ECO:0000259" key="15">
    <source>
        <dbReference type="PROSITE" id="PS51918"/>
    </source>
</evidence>
<dbReference type="NCBIfam" id="TIGR00433">
    <property type="entry name" value="bioB"/>
    <property type="match status" value="1"/>
</dbReference>
<dbReference type="Proteomes" id="UP000580856">
    <property type="component" value="Unassembled WGS sequence"/>
</dbReference>
<reference evidence="16 17" key="1">
    <citation type="submission" date="2020-03" db="EMBL/GenBank/DDBJ databases">
        <title>Genomic Encyclopedia of Type Strains, Phase IV (KMG-IV): sequencing the most valuable type-strain genomes for metagenomic binning, comparative biology and taxonomic classification.</title>
        <authorList>
            <person name="Goeker M."/>
        </authorList>
    </citation>
    <scope>NUCLEOTIDE SEQUENCE [LARGE SCALE GENOMIC DNA]</scope>
    <source>
        <strain evidence="16 17">DSM 24233</strain>
    </source>
</reference>
<organism evidence="16 17">
    <name type="scientific">Desulfobaculum xiamenense</name>
    <dbReference type="NCBI Taxonomy" id="995050"/>
    <lineage>
        <taxon>Bacteria</taxon>
        <taxon>Pseudomonadati</taxon>
        <taxon>Thermodesulfobacteriota</taxon>
        <taxon>Desulfovibrionia</taxon>
        <taxon>Desulfovibrionales</taxon>
        <taxon>Desulfovibrionaceae</taxon>
        <taxon>Desulfobaculum</taxon>
    </lineage>
</organism>
<evidence type="ECO:0000256" key="1">
    <source>
        <dbReference type="ARBA" id="ARBA00004942"/>
    </source>
</evidence>
<feature type="binding site" evidence="13 14">
    <location>
        <position position="199"/>
    </location>
    <ligand>
        <name>[2Fe-2S] cluster</name>
        <dbReference type="ChEBI" id="CHEBI:190135"/>
    </ligand>
</feature>
<proteinExistence type="inferred from homology"/>
<feature type="binding site" evidence="13 14">
    <location>
        <position position="71"/>
    </location>
    <ligand>
        <name>[4Fe-4S] cluster</name>
        <dbReference type="ChEBI" id="CHEBI:49883"/>
        <note>4Fe-4S-S-AdoMet</note>
    </ligand>
</feature>
<dbReference type="InterPro" id="IPR002684">
    <property type="entry name" value="Biotin_synth/BioAB"/>
</dbReference>
<evidence type="ECO:0000313" key="16">
    <source>
        <dbReference type="EMBL" id="NJB68111.1"/>
    </source>
</evidence>
<dbReference type="EMBL" id="JAATJA010000002">
    <property type="protein sequence ID" value="NJB68111.1"/>
    <property type="molecule type" value="Genomic_DNA"/>
</dbReference>
<evidence type="ECO:0000256" key="6">
    <source>
        <dbReference type="ARBA" id="ARBA00022691"/>
    </source>
</evidence>
<dbReference type="PIRSF" id="PIRSF001619">
    <property type="entry name" value="Biotin_synth"/>
    <property type="match status" value="1"/>
</dbReference>
<comment type="function">
    <text evidence="13">Catalyzes the conversion of dethiobiotin (DTB) to biotin by the insertion of a sulfur atom into dethiobiotin via a radical-based mechanism.</text>
</comment>
<comment type="similarity">
    <text evidence="2 13">Belongs to the radical SAM superfamily. Biotin synthase family.</text>
</comment>
<dbReference type="SFLD" id="SFLDS00029">
    <property type="entry name" value="Radical_SAM"/>
    <property type="match status" value="1"/>
</dbReference>
<evidence type="ECO:0000256" key="2">
    <source>
        <dbReference type="ARBA" id="ARBA00010765"/>
    </source>
</evidence>
<dbReference type="SMART" id="SM00729">
    <property type="entry name" value="Elp3"/>
    <property type="match status" value="1"/>
</dbReference>
<feature type="binding site" evidence="13 14">
    <location>
        <position position="269"/>
    </location>
    <ligand>
        <name>[2Fe-2S] cluster</name>
        <dbReference type="ChEBI" id="CHEBI:190135"/>
    </ligand>
</feature>
<dbReference type="SFLD" id="SFLDG01060">
    <property type="entry name" value="BATS_domain_containing"/>
    <property type="match status" value="1"/>
</dbReference>
<comment type="pathway">
    <text evidence="1 13">Cofactor biosynthesis; biotin biosynthesis; biotin from 7,8-diaminononanoate: step 2/2.</text>
</comment>
<dbReference type="GO" id="GO:0051537">
    <property type="term" value="F:2 iron, 2 sulfur cluster binding"/>
    <property type="evidence" value="ECO:0007669"/>
    <property type="project" value="UniProtKB-KW"/>
</dbReference>
<dbReference type="EC" id="2.8.1.6" evidence="3 13"/>
<keyword evidence="9 13" id="KW-0093">Biotin biosynthesis</keyword>
<keyword evidence="17" id="KW-1185">Reference proteome</keyword>
<evidence type="ECO:0000256" key="8">
    <source>
        <dbReference type="ARBA" id="ARBA00022723"/>
    </source>
</evidence>
<dbReference type="SMART" id="SM00876">
    <property type="entry name" value="BATS"/>
    <property type="match status" value="1"/>
</dbReference>
<feature type="domain" description="Radical SAM core" evidence="15">
    <location>
        <begin position="46"/>
        <end position="274"/>
    </location>
</feature>
<dbReference type="GO" id="GO:0009102">
    <property type="term" value="P:biotin biosynthetic process"/>
    <property type="evidence" value="ECO:0007669"/>
    <property type="project" value="UniProtKB-UniRule"/>
</dbReference>
<comment type="cofactor">
    <cofactor evidence="13">
        <name>[2Fe-2S] cluster</name>
        <dbReference type="ChEBI" id="CHEBI:190135"/>
    </cofactor>
    <text evidence="13">Binds 1 [2Fe-2S] cluster. The cluster is coordinated with 3 cysteines and 1 arginine.</text>
</comment>
<dbReference type="UniPathway" id="UPA00078">
    <property type="reaction ID" value="UER00162"/>
</dbReference>
<keyword evidence="5 13" id="KW-0808">Transferase</keyword>
<dbReference type="Pfam" id="PF04055">
    <property type="entry name" value="Radical_SAM"/>
    <property type="match status" value="1"/>
</dbReference>
<evidence type="ECO:0000313" key="17">
    <source>
        <dbReference type="Proteomes" id="UP000580856"/>
    </source>
</evidence>
<dbReference type="InterPro" id="IPR010722">
    <property type="entry name" value="BATS_dom"/>
</dbReference>
<evidence type="ECO:0000256" key="4">
    <source>
        <dbReference type="ARBA" id="ARBA00022485"/>
    </source>
</evidence>